<protein>
    <submittedName>
        <fullName evidence="8">Zn-dependent alcohol dehydrogenase</fullName>
    </submittedName>
</protein>
<dbReference type="InterPro" id="IPR013149">
    <property type="entry name" value="ADH-like_C"/>
</dbReference>
<proteinExistence type="inferred from homology"/>
<dbReference type="InterPro" id="IPR020843">
    <property type="entry name" value="ER"/>
</dbReference>
<dbReference type="PANTHER" id="PTHR43350:SF19">
    <property type="entry name" value="D-GULOSIDE 3-DEHYDROGENASE"/>
    <property type="match status" value="1"/>
</dbReference>
<evidence type="ECO:0000256" key="6">
    <source>
        <dbReference type="RuleBase" id="RU361277"/>
    </source>
</evidence>
<dbReference type="EMBL" id="BAABIM010000001">
    <property type="protein sequence ID" value="GAA4671525.1"/>
    <property type="molecule type" value="Genomic_DNA"/>
</dbReference>
<dbReference type="InterPro" id="IPR011032">
    <property type="entry name" value="GroES-like_sf"/>
</dbReference>
<comment type="cofactor">
    <cofactor evidence="1 6">
        <name>Zn(2+)</name>
        <dbReference type="ChEBI" id="CHEBI:29105"/>
    </cofactor>
</comment>
<dbReference type="RefSeq" id="WP_345262485.1">
    <property type="nucleotide sequence ID" value="NZ_BAABIM010000001.1"/>
</dbReference>
<keyword evidence="5" id="KW-0560">Oxidoreductase</keyword>
<name>A0ABP8VV98_9ACTN</name>
<evidence type="ECO:0000313" key="8">
    <source>
        <dbReference type="EMBL" id="GAA4671525.1"/>
    </source>
</evidence>
<dbReference type="SUPFAM" id="SSF51735">
    <property type="entry name" value="NAD(P)-binding Rossmann-fold domains"/>
    <property type="match status" value="1"/>
</dbReference>
<dbReference type="SUPFAM" id="SSF50129">
    <property type="entry name" value="GroES-like"/>
    <property type="match status" value="1"/>
</dbReference>
<evidence type="ECO:0000259" key="7">
    <source>
        <dbReference type="SMART" id="SM00829"/>
    </source>
</evidence>
<dbReference type="Pfam" id="PF00107">
    <property type="entry name" value="ADH_zinc_N"/>
    <property type="match status" value="1"/>
</dbReference>
<accession>A0ABP8VV98</accession>
<dbReference type="Pfam" id="PF08240">
    <property type="entry name" value="ADH_N"/>
    <property type="match status" value="1"/>
</dbReference>
<organism evidence="8 9">
    <name type="scientific">Nocardioides nanhaiensis</name>
    <dbReference type="NCBI Taxonomy" id="1476871"/>
    <lineage>
        <taxon>Bacteria</taxon>
        <taxon>Bacillati</taxon>
        <taxon>Actinomycetota</taxon>
        <taxon>Actinomycetes</taxon>
        <taxon>Propionibacteriales</taxon>
        <taxon>Nocardioidaceae</taxon>
        <taxon>Nocardioides</taxon>
    </lineage>
</organism>
<evidence type="ECO:0000256" key="5">
    <source>
        <dbReference type="ARBA" id="ARBA00023002"/>
    </source>
</evidence>
<dbReference type="PANTHER" id="PTHR43350">
    <property type="entry name" value="NAD-DEPENDENT ALCOHOL DEHYDROGENASE"/>
    <property type="match status" value="1"/>
</dbReference>
<dbReference type="SMART" id="SM00829">
    <property type="entry name" value="PKS_ER"/>
    <property type="match status" value="1"/>
</dbReference>
<keyword evidence="4 6" id="KW-0862">Zinc</keyword>
<comment type="caution">
    <text evidence="8">The sequence shown here is derived from an EMBL/GenBank/DDBJ whole genome shotgun (WGS) entry which is preliminary data.</text>
</comment>
<feature type="domain" description="Enoyl reductase (ER)" evidence="7">
    <location>
        <begin position="10"/>
        <end position="357"/>
    </location>
</feature>
<evidence type="ECO:0000313" key="9">
    <source>
        <dbReference type="Proteomes" id="UP001500621"/>
    </source>
</evidence>
<evidence type="ECO:0000256" key="4">
    <source>
        <dbReference type="ARBA" id="ARBA00022833"/>
    </source>
</evidence>
<dbReference type="InterPro" id="IPR002328">
    <property type="entry name" value="ADH_Zn_CS"/>
</dbReference>
<evidence type="ECO:0000256" key="1">
    <source>
        <dbReference type="ARBA" id="ARBA00001947"/>
    </source>
</evidence>
<gene>
    <name evidence="8" type="ORF">GCM10023226_05160</name>
</gene>
<dbReference type="Proteomes" id="UP001500621">
    <property type="component" value="Unassembled WGS sequence"/>
</dbReference>
<reference evidence="9" key="1">
    <citation type="journal article" date="2019" name="Int. J. Syst. Evol. Microbiol.">
        <title>The Global Catalogue of Microorganisms (GCM) 10K type strain sequencing project: providing services to taxonomists for standard genome sequencing and annotation.</title>
        <authorList>
            <consortium name="The Broad Institute Genomics Platform"/>
            <consortium name="The Broad Institute Genome Sequencing Center for Infectious Disease"/>
            <person name="Wu L."/>
            <person name="Ma J."/>
        </authorList>
    </citation>
    <scope>NUCLEOTIDE SEQUENCE [LARGE SCALE GENOMIC DNA]</scope>
    <source>
        <strain evidence="9">JCM 18127</strain>
    </source>
</reference>
<comment type="similarity">
    <text evidence="2 6">Belongs to the zinc-containing alcohol dehydrogenase family.</text>
</comment>
<dbReference type="PROSITE" id="PS00059">
    <property type="entry name" value="ADH_ZINC"/>
    <property type="match status" value="1"/>
</dbReference>
<dbReference type="Gene3D" id="3.90.180.10">
    <property type="entry name" value="Medium-chain alcohol dehydrogenases, catalytic domain"/>
    <property type="match status" value="1"/>
</dbReference>
<keyword evidence="3 6" id="KW-0479">Metal-binding</keyword>
<evidence type="ECO:0000256" key="2">
    <source>
        <dbReference type="ARBA" id="ARBA00008072"/>
    </source>
</evidence>
<sequence length="359" mass="36748">MRAALLQEFGGRPAPADVELTSILPQEVRVRTAATGICHSDRFGQVGGNPTLEMPVVLGHEAAGEVVEVGSAVTTVRVGDHVVVAPAGSCGLCRWCSRGHAQHCQNLARTREAGAPSRLEADGRPVTQFVGIGAFAEEMLVRESSLVAVPPELPWETAALLGCAVITGLGAVRHTAGVGFGDTVAVIGCGGVGLSAVQGALLAGASRIIAIDTMASKLEVARQLGATDVVDASRDDAQAAVLDLTGGVDHAIEVVGRPATVQQAFGMLGVRGTATVVGLPHPGDEVVLPATALLQEKRLQGSRLGGTSLRVDVPLYAEMHLRGRLQLDPLLGGTIGLDGLADALEGIDSSTAARTVVTF</sequence>
<dbReference type="InterPro" id="IPR036291">
    <property type="entry name" value="NAD(P)-bd_dom_sf"/>
</dbReference>
<keyword evidence="9" id="KW-1185">Reference proteome</keyword>
<dbReference type="InterPro" id="IPR013154">
    <property type="entry name" value="ADH-like_N"/>
</dbReference>
<dbReference type="Gene3D" id="3.40.50.720">
    <property type="entry name" value="NAD(P)-binding Rossmann-like Domain"/>
    <property type="match status" value="1"/>
</dbReference>
<evidence type="ECO:0000256" key="3">
    <source>
        <dbReference type="ARBA" id="ARBA00022723"/>
    </source>
</evidence>